<name>A0A7R9JZN2_TIMGE</name>
<evidence type="ECO:0000256" key="1">
    <source>
        <dbReference type="SAM" id="MobiDB-lite"/>
    </source>
</evidence>
<gene>
    <name evidence="2" type="ORF">TGEB3V08_LOCUS6221</name>
</gene>
<evidence type="ECO:0000313" key="2">
    <source>
        <dbReference type="EMBL" id="CAD7595902.1"/>
    </source>
</evidence>
<accession>A0A7R9JZN2</accession>
<proteinExistence type="predicted"/>
<feature type="region of interest" description="Disordered" evidence="1">
    <location>
        <begin position="116"/>
        <end position="156"/>
    </location>
</feature>
<organism evidence="2">
    <name type="scientific">Timema genevievae</name>
    <name type="common">Walking stick</name>
    <dbReference type="NCBI Taxonomy" id="629358"/>
    <lineage>
        <taxon>Eukaryota</taxon>
        <taxon>Metazoa</taxon>
        <taxon>Ecdysozoa</taxon>
        <taxon>Arthropoda</taxon>
        <taxon>Hexapoda</taxon>
        <taxon>Insecta</taxon>
        <taxon>Pterygota</taxon>
        <taxon>Neoptera</taxon>
        <taxon>Polyneoptera</taxon>
        <taxon>Phasmatodea</taxon>
        <taxon>Timematodea</taxon>
        <taxon>Timematoidea</taxon>
        <taxon>Timematidae</taxon>
        <taxon>Timema</taxon>
    </lineage>
</organism>
<dbReference type="AlphaFoldDB" id="A0A7R9JZN2"/>
<protein>
    <submittedName>
        <fullName evidence="2">Uncharacterized protein</fullName>
    </submittedName>
</protein>
<sequence length="178" mass="19860">MYRVRGNNPHSREEQRVGFSQTQYNKANDQLESSAQALTMQLFPSHFSGSHLVLRCTSYIGTLYRQTAEVRLDNRGRDPVPERVTSPNSSSRGTALIGLVLLTLCCQNLSTKQNLSNKQNLSTKQNLPTKQSLSTKQSLPTKQNLSTKQSLPTKQNLSTKQSLFTNICDHSSVLFTGD</sequence>
<reference evidence="2" key="1">
    <citation type="submission" date="2020-11" db="EMBL/GenBank/DDBJ databases">
        <authorList>
            <person name="Tran Van P."/>
        </authorList>
    </citation>
    <scope>NUCLEOTIDE SEQUENCE</scope>
</reference>
<dbReference type="EMBL" id="OE841484">
    <property type="protein sequence ID" value="CAD7595902.1"/>
    <property type="molecule type" value="Genomic_DNA"/>
</dbReference>